<feature type="compositionally biased region" description="Basic and acidic residues" evidence="1">
    <location>
        <begin position="281"/>
        <end position="290"/>
    </location>
</feature>
<evidence type="ECO:0008006" key="4">
    <source>
        <dbReference type="Google" id="ProtNLM"/>
    </source>
</evidence>
<reference evidence="2 3" key="1">
    <citation type="submission" date="2014-03" db="EMBL/GenBank/DDBJ databases">
        <title>The Genome Sequence of Plasmodium fragile nilgiri.</title>
        <authorList>
            <consortium name="The Broad Institute Genomics Platform"/>
            <consortium name="The Broad Institute Genome Sequencing Center for Infectious Disease"/>
            <person name="Neafsey D."/>
            <person name="Duraisingh M."/>
            <person name="Young S.K."/>
            <person name="Zeng Q."/>
            <person name="Gargeya S."/>
            <person name="Abouelleil A."/>
            <person name="Alvarado L."/>
            <person name="Chapman S.B."/>
            <person name="Gainer-Dewar J."/>
            <person name="Goldberg J."/>
            <person name="Griggs A."/>
            <person name="Gujja S."/>
            <person name="Hansen M."/>
            <person name="Howarth C."/>
            <person name="Imamovic A."/>
            <person name="Larimer J."/>
            <person name="Pearson M."/>
            <person name="Poon T.W."/>
            <person name="Priest M."/>
            <person name="Roberts A."/>
            <person name="Saif S."/>
            <person name="Shea T."/>
            <person name="Sykes S."/>
            <person name="Wortman J."/>
            <person name="Nusbaum C."/>
            <person name="Birren B."/>
        </authorList>
    </citation>
    <scope>NUCLEOTIDE SEQUENCE [LARGE SCALE GENOMIC DNA]</scope>
    <source>
        <strain evidence="3">nilgiri</strain>
    </source>
</reference>
<protein>
    <recommendedName>
        <fullName evidence="4">Schizont-infected cell agglutination extracellular alpha domain-containing protein</fullName>
    </recommendedName>
</protein>
<name>A0A0D9QP91_PLAFR</name>
<dbReference type="EMBL" id="KQ001656">
    <property type="protein sequence ID" value="KJP88874.1"/>
    <property type="molecule type" value="Genomic_DNA"/>
</dbReference>
<organism evidence="2 3">
    <name type="scientific">Plasmodium fragile</name>
    <dbReference type="NCBI Taxonomy" id="5857"/>
    <lineage>
        <taxon>Eukaryota</taxon>
        <taxon>Sar</taxon>
        <taxon>Alveolata</taxon>
        <taxon>Apicomplexa</taxon>
        <taxon>Aconoidasida</taxon>
        <taxon>Haemosporida</taxon>
        <taxon>Plasmodiidae</taxon>
        <taxon>Plasmodium</taxon>
        <taxon>Plasmodium (Plasmodium)</taxon>
    </lineage>
</organism>
<dbReference type="Proteomes" id="UP000054561">
    <property type="component" value="Unassembled WGS sequence"/>
</dbReference>
<dbReference type="AlphaFoldDB" id="A0A0D9QP91"/>
<dbReference type="RefSeq" id="XP_012334426.1">
    <property type="nucleotide sequence ID" value="XM_012479003.1"/>
</dbReference>
<evidence type="ECO:0000256" key="1">
    <source>
        <dbReference type="SAM" id="MobiDB-lite"/>
    </source>
</evidence>
<dbReference type="GeneID" id="24266682"/>
<evidence type="ECO:0000313" key="2">
    <source>
        <dbReference type="EMBL" id="KJP88874.1"/>
    </source>
</evidence>
<evidence type="ECO:0000313" key="3">
    <source>
        <dbReference type="Proteomes" id="UP000054561"/>
    </source>
</evidence>
<keyword evidence="3" id="KW-1185">Reference proteome</keyword>
<dbReference type="VEuPathDB" id="PlasmoDB:AK88_01368"/>
<accession>A0A0D9QP91</accession>
<gene>
    <name evidence="2" type="ORF">AK88_01368</name>
</gene>
<proteinExistence type="predicted"/>
<feature type="region of interest" description="Disordered" evidence="1">
    <location>
        <begin position="274"/>
        <end position="322"/>
    </location>
</feature>
<sequence>MQSAMKSKVDKVLNSLVQHMTHSHEHIEALGANCNNTHWDDFTQGIYHRGQTVGDMMRCRYVTLALYYANGWDAGGNNTDEETAQPNTQEQTMNERLRCELANTFGSLLRERYCTRKQTWNRGVEYAWNVMTHIGSNKYGGQTLLGPVMDGRCTLCGYKGSWTQRGIINGDIAQWLVDQGIMTEIAHIEQQMPCEKDWKKYKEQMGGTDNKVIEEAKIPEVKQIEKKVVEETQQVIEKVKDKIDQEIAKADVCSHDGSVERAAQRRPRVLTSVGMVNKYTQQDEGKHRNEQSTADSTVCGGRKDIRARTRKQKPNFIPTDPP</sequence>